<evidence type="ECO:0000313" key="1">
    <source>
        <dbReference type="EMBL" id="OIT08279.1"/>
    </source>
</evidence>
<dbReference type="AlphaFoldDB" id="A0A1J6JF17"/>
<reference evidence="1" key="1">
    <citation type="submission" date="2016-11" db="EMBL/GenBank/DDBJ databases">
        <title>The genome of Nicotiana attenuata.</title>
        <authorList>
            <person name="Xu S."/>
            <person name="Brockmoeller T."/>
            <person name="Gaquerel E."/>
            <person name="Navarro A."/>
            <person name="Kuhl H."/>
            <person name="Gase K."/>
            <person name="Ling Z."/>
            <person name="Zhou W."/>
            <person name="Kreitzer C."/>
            <person name="Stanke M."/>
            <person name="Tang H."/>
            <person name="Lyons E."/>
            <person name="Pandey P."/>
            <person name="Pandey S.P."/>
            <person name="Timmermann B."/>
            <person name="Baldwin I.T."/>
        </authorList>
    </citation>
    <scope>NUCLEOTIDE SEQUENCE [LARGE SCALE GENOMIC DNA]</scope>
    <source>
        <strain evidence="1">UT</strain>
    </source>
</reference>
<sequence length="72" mass="8543">MSLIIQRSKLLAEHKRGRTAPEIAFHIYSNLQKLQRSENSNQNLQTTAARMRQELRARTLRFQKLLSVEQFF</sequence>
<dbReference type="SMR" id="A0A1J6JF17"/>
<protein>
    <submittedName>
        <fullName evidence="1">Uncharacterized protein</fullName>
    </submittedName>
</protein>
<comment type="caution">
    <text evidence="1">The sequence shown here is derived from an EMBL/GenBank/DDBJ whole genome shotgun (WGS) entry which is preliminary data.</text>
</comment>
<dbReference type="Gramene" id="OIT08279">
    <property type="protein sequence ID" value="OIT08279"/>
    <property type="gene ID" value="A4A49_32236"/>
</dbReference>
<accession>A0A1J6JF17</accession>
<gene>
    <name evidence="1" type="ORF">A4A49_32236</name>
</gene>
<dbReference type="EMBL" id="MJEQ01037183">
    <property type="protein sequence ID" value="OIT08279.1"/>
    <property type="molecule type" value="Genomic_DNA"/>
</dbReference>
<organism evidence="1 2">
    <name type="scientific">Nicotiana attenuata</name>
    <name type="common">Coyote tobacco</name>
    <dbReference type="NCBI Taxonomy" id="49451"/>
    <lineage>
        <taxon>Eukaryota</taxon>
        <taxon>Viridiplantae</taxon>
        <taxon>Streptophyta</taxon>
        <taxon>Embryophyta</taxon>
        <taxon>Tracheophyta</taxon>
        <taxon>Spermatophyta</taxon>
        <taxon>Magnoliopsida</taxon>
        <taxon>eudicotyledons</taxon>
        <taxon>Gunneridae</taxon>
        <taxon>Pentapetalae</taxon>
        <taxon>asterids</taxon>
        <taxon>lamiids</taxon>
        <taxon>Solanales</taxon>
        <taxon>Solanaceae</taxon>
        <taxon>Nicotianoideae</taxon>
        <taxon>Nicotianeae</taxon>
        <taxon>Nicotiana</taxon>
    </lineage>
</organism>
<proteinExistence type="predicted"/>
<name>A0A1J6JF17_NICAT</name>
<evidence type="ECO:0000313" key="2">
    <source>
        <dbReference type="Proteomes" id="UP000187609"/>
    </source>
</evidence>
<keyword evidence="2" id="KW-1185">Reference proteome</keyword>
<dbReference type="Proteomes" id="UP000187609">
    <property type="component" value="Unassembled WGS sequence"/>
</dbReference>